<dbReference type="Proteomes" id="UP000243797">
    <property type="component" value="Unassembled WGS sequence"/>
</dbReference>
<feature type="compositionally biased region" description="Polar residues" evidence="1">
    <location>
        <begin position="1"/>
        <end position="15"/>
    </location>
</feature>
<feature type="region of interest" description="Disordered" evidence="1">
    <location>
        <begin position="1"/>
        <end position="36"/>
    </location>
</feature>
<evidence type="ECO:0000256" key="2">
    <source>
        <dbReference type="SAM" id="Phobius"/>
    </source>
</evidence>
<comment type="caution">
    <text evidence="4">The sequence shown here is derived from an EMBL/GenBank/DDBJ whole genome shotgun (WGS) entry which is preliminary data.</text>
</comment>
<dbReference type="EMBL" id="NKHZ01000017">
    <property type="protein sequence ID" value="PNS20805.1"/>
    <property type="molecule type" value="Genomic_DNA"/>
</dbReference>
<proteinExistence type="predicted"/>
<organism evidence="4 5">
    <name type="scientific">Sphaceloma murrayae</name>
    <dbReference type="NCBI Taxonomy" id="2082308"/>
    <lineage>
        <taxon>Eukaryota</taxon>
        <taxon>Fungi</taxon>
        <taxon>Dikarya</taxon>
        <taxon>Ascomycota</taxon>
        <taxon>Pezizomycotina</taxon>
        <taxon>Dothideomycetes</taxon>
        <taxon>Dothideomycetidae</taxon>
        <taxon>Myriangiales</taxon>
        <taxon>Elsinoaceae</taxon>
        <taxon>Sphaceloma</taxon>
    </lineage>
</organism>
<keyword evidence="5" id="KW-1185">Reference proteome</keyword>
<dbReference type="Pfam" id="PF07950">
    <property type="entry name" value="MCP1_TM"/>
    <property type="match status" value="1"/>
</dbReference>
<evidence type="ECO:0000256" key="1">
    <source>
        <dbReference type="SAM" id="MobiDB-lite"/>
    </source>
</evidence>
<dbReference type="GO" id="GO:0055088">
    <property type="term" value="P:lipid homeostasis"/>
    <property type="evidence" value="ECO:0007669"/>
    <property type="project" value="InterPro"/>
</dbReference>
<feature type="transmembrane region" description="Helical" evidence="2">
    <location>
        <begin position="251"/>
        <end position="272"/>
    </location>
</feature>
<dbReference type="PANTHER" id="PTHR38409">
    <property type="entry name" value="MDM10-COMPLEMENTING PROTEIN 1"/>
    <property type="match status" value="1"/>
</dbReference>
<feature type="transmembrane region" description="Helical" evidence="2">
    <location>
        <begin position="150"/>
        <end position="174"/>
    </location>
</feature>
<sequence length="300" mass="33099">MATSDSPLSRQQTLQELEPSPVEETPSSAQDSYFPPPTPRSSFLGLSLSRSPTWYLVKSQKYSSYAFTAFLSMHITNTSLIPLLTRSVPASEPYLLLTRPYYQSPLAEPLVVLAPLAVHLASGLALRLYRRKEELRMYGAEEKGDRRKISWPRISGTSQLGYAMAGLLAGHVYVNRVLPLRVHGGSSSVNLSYVSHAFARHGWVSTAGFAALVSVGVAHMVWGMSKWLGVAPTQIVVWGGEGRREKRRRWWVLNGVVALVAGVWMAGGIGVIGRGGEVKGWVGREYEELYQSIPLIGKWM</sequence>
<keyword evidence="2" id="KW-0472">Membrane</keyword>
<dbReference type="AlphaFoldDB" id="A0A2K1R0H5"/>
<dbReference type="GO" id="GO:0005741">
    <property type="term" value="C:mitochondrial outer membrane"/>
    <property type="evidence" value="ECO:0007669"/>
    <property type="project" value="TreeGrafter"/>
</dbReference>
<feature type="transmembrane region" description="Helical" evidence="2">
    <location>
        <begin position="202"/>
        <end position="222"/>
    </location>
</feature>
<dbReference type="OrthoDB" id="10259513at2759"/>
<feature type="domain" description="Mitochondrial adapter protein MCP1 transmembrane" evidence="3">
    <location>
        <begin position="167"/>
        <end position="277"/>
    </location>
</feature>
<evidence type="ECO:0000313" key="4">
    <source>
        <dbReference type="EMBL" id="PNS20805.1"/>
    </source>
</evidence>
<protein>
    <recommendedName>
        <fullName evidence="3">Mitochondrial adapter protein MCP1 transmembrane domain-containing protein</fullName>
    </recommendedName>
</protein>
<dbReference type="GO" id="GO:0007005">
    <property type="term" value="P:mitochondrion organization"/>
    <property type="evidence" value="ECO:0007669"/>
    <property type="project" value="TreeGrafter"/>
</dbReference>
<dbReference type="InterPro" id="IPR039960">
    <property type="entry name" value="MCP1"/>
</dbReference>
<evidence type="ECO:0000313" key="5">
    <source>
        <dbReference type="Proteomes" id="UP000243797"/>
    </source>
</evidence>
<dbReference type="InterPro" id="IPR012472">
    <property type="entry name" value="MCP1_TM"/>
</dbReference>
<accession>A0A2K1R0H5</accession>
<evidence type="ECO:0000259" key="3">
    <source>
        <dbReference type="Pfam" id="PF07950"/>
    </source>
</evidence>
<feature type="transmembrane region" description="Helical" evidence="2">
    <location>
        <begin position="110"/>
        <end position="129"/>
    </location>
</feature>
<feature type="transmembrane region" description="Helical" evidence="2">
    <location>
        <begin position="65"/>
        <end position="85"/>
    </location>
</feature>
<keyword evidence="2" id="KW-1133">Transmembrane helix</keyword>
<reference evidence="4 5" key="1">
    <citation type="submission" date="2017-06" db="EMBL/GenBank/DDBJ databases">
        <title>Draft genome sequence of a variant of Elsinoe murrayae.</title>
        <authorList>
            <person name="Cheng Q."/>
        </authorList>
    </citation>
    <scope>NUCLEOTIDE SEQUENCE [LARGE SCALE GENOMIC DNA]</scope>
    <source>
        <strain evidence="4 5">CQ-2017a</strain>
    </source>
</reference>
<dbReference type="PANTHER" id="PTHR38409:SF1">
    <property type="entry name" value="MITOCHONDRIAL ADAPTER PROTEIN MCP1"/>
    <property type="match status" value="1"/>
</dbReference>
<keyword evidence="2" id="KW-0812">Transmembrane</keyword>
<dbReference type="InParanoid" id="A0A2K1R0H5"/>
<name>A0A2K1R0H5_9PEZI</name>
<gene>
    <name evidence="4" type="ORF">CAC42_2736</name>
</gene>